<evidence type="ECO:0000313" key="1">
    <source>
        <dbReference type="EMBL" id="KJW00715.1"/>
    </source>
</evidence>
<sequence length="42" mass="4949">MVADCIINIFTIFSFAAKQRELNKVNDYYHNVHNPLIKILQI</sequence>
<dbReference type="Proteomes" id="UP000035491">
    <property type="component" value="Unassembled WGS sequence"/>
</dbReference>
<gene>
    <name evidence="1" type="ORF">RPATATE_1370</name>
</gene>
<proteinExistence type="predicted"/>
<comment type="caution">
    <text evidence="1">The sequence shown here is derived from an EMBL/GenBank/DDBJ whole genome shotgun (WGS) entry which is preliminary data.</text>
</comment>
<keyword evidence="2" id="KW-1185">Reference proteome</keyword>
<name>A0ABR5DPQ9_RICPA</name>
<reference evidence="1 2" key="1">
    <citation type="submission" date="2015-02" db="EMBL/GenBank/DDBJ databases">
        <title>Genome Sequencing of Rickettsiales.</title>
        <authorList>
            <person name="Daugherty S.C."/>
            <person name="Su Q."/>
            <person name="Abolude K."/>
            <person name="Beier-Sexton M."/>
            <person name="Carlyon J.A."/>
            <person name="Carter R."/>
            <person name="Day N.P."/>
            <person name="Dumler S.J."/>
            <person name="Dyachenko V."/>
            <person name="Godinez A."/>
            <person name="Kurtti T.J."/>
            <person name="Lichay M."/>
            <person name="Mullins K.E."/>
            <person name="Ott S."/>
            <person name="Pappas-Brown V."/>
            <person name="Paris D.H."/>
            <person name="Patel P."/>
            <person name="Richards A.L."/>
            <person name="Sadzewicz L."/>
            <person name="Sears K."/>
            <person name="Seidman D."/>
            <person name="Sengamalay N."/>
            <person name="Stenos J."/>
            <person name="Tallon L.J."/>
            <person name="Vincent G."/>
            <person name="Fraser C.M."/>
            <person name="Munderloh U."/>
            <person name="Dunning-Hotopp J.C."/>
        </authorList>
    </citation>
    <scope>NUCLEOTIDE SEQUENCE [LARGE SCALE GENOMIC DNA]</scope>
    <source>
        <strain evidence="1 2">Tate's Hell</strain>
    </source>
</reference>
<accession>A0ABR5DPQ9</accession>
<evidence type="ECO:0000313" key="2">
    <source>
        <dbReference type="Proteomes" id="UP000035491"/>
    </source>
</evidence>
<protein>
    <submittedName>
        <fullName evidence="1">Uncharacterized protein</fullName>
    </submittedName>
</protein>
<dbReference type="EMBL" id="LAOO01000001">
    <property type="protein sequence ID" value="KJW00715.1"/>
    <property type="molecule type" value="Genomic_DNA"/>
</dbReference>
<organism evidence="1 2">
    <name type="scientific">Rickettsia parkeri str. Tate's Hell</name>
    <dbReference type="NCBI Taxonomy" id="1359189"/>
    <lineage>
        <taxon>Bacteria</taxon>
        <taxon>Pseudomonadati</taxon>
        <taxon>Pseudomonadota</taxon>
        <taxon>Alphaproteobacteria</taxon>
        <taxon>Rickettsiales</taxon>
        <taxon>Rickettsiaceae</taxon>
        <taxon>Rickettsieae</taxon>
        <taxon>Rickettsia</taxon>
        <taxon>spotted fever group</taxon>
    </lineage>
</organism>